<keyword evidence="2" id="KW-0378">Hydrolase</keyword>
<dbReference type="Proteomes" id="UP000175835">
    <property type="component" value="Unassembled WGS sequence"/>
</dbReference>
<dbReference type="RefSeq" id="WP_070146413.1">
    <property type="nucleotide sequence ID" value="NZ_CP128138.1"/>
</dbReference>
<keyword evidence="2" id="KW-0121">Carboxypeptidase</keyword>
<evidence type="ECO:0000259" key="1">
    <source>
        <dbReference type="Pfam" id="PF13354"/>
    </source>
</evidence>
<comment type="caution">
    <text evidence="2">The sequence shown here is derived from an EMBL/GenBank/DDBJ whole genome shotgun (WGS) entry which is preliminary data.</text>
</comment>
<evidence type="ECO:0000313" key="3">
    <source>
        <dbReference type="Proteomes" id="UP000175835"/>
    </source>
</evidence>
<dbReference type="PATRIC" id="fig|86662.28.peg.1863"/>
<dbReference type="AlphaFoldDB" id="A0A1E8BQU8"/>
<keyword evidence="2" id="KW-0645">Protease</keyword>
<dbReference type="InterPro" id="IPR012338">
    <property type="entry name" value="Beta-lactam/transpept-like"/>
</dbReference>
<sequence>MLKSIKKLAIILLIVSIFFIAYKNISKQKEGYEFVMEYLKTHKTDKNVSFILQRNGKNLVSINSDEVIPLASMMKLIIAVEFAKQSAEGTIKVDQQIPLSDLEAYYIKDTDASNHPNWIRYLNEKNIIRNNQVTLEQIAKGMLQFSSNANADYLIDKLGLENINQTMKNLQLPHHQELYPLVSSLYVAGNLKKEENLTKNETLIKMKAMSQQEFARESIKIHQWMKNSTEFKQRNIPCLGDIEFQRIWSDNLPAASAKDYLLLMERLNRKDYFPQNVQKELDKIVEWPMENPNNKEWLIHVGQKGGSTAFLLTNSLYAKDKEGNMTELVFMFNDLNETDYMNLSEHYNDFVLKTLNDQKFRDLLIENLD</sequence>
<dbReference type="GO" id="GO:0004180">
    <property type="term" value="F:carboxypeptidase activity"/>
    <property type="evidence" value="ECO:0007669"/>
    <property type="project" value="UniProtKB-KW"/>
</dbReference>
<proteinExistence type="predicted"/>
<protein>
    <submittedName>
        <fullName evidence="2">D-alanyl-D-alanine carboxypeptidase</fullName>
    </submittedName>
</protein>
<accession>A0A1E8BQU8</accession>
<organism evidence="2 3">
    <name type="scientific">Bacillus mycoides</name>
    <dbReference type="NCBI Taxonomy" id="1405"/>
    <lineage>
        <taxon>Bacteria</taxon>
        <taxon>Bacillati</taxon>
        <taxon>Bacillota</taxon>
        <taxon>Bacilli</taxon>
        <taxon>Bacillales</taxon>
        <taxon>Bacillaceae</taxon>
        <taxon>Bacillus</taxon>
        <taxon>Bacillus cereus group</taxon>
    </lineage>
</organism>
<evidence type="ECO:0000313" key="2">
    <source>
        <dbReference type="EMBL" id="OFD96834.1"/>
    </source>
</evidence>
<dbReference type="GO" id="GO:0046677">
    <property type="term" value="P:response to antibiotic"/>
    <property type="evidence" value="ECO:0007669"/>
    <property type="project" value="InterPro"/>
</dbReference>
<dbReference type="GO" id="GO:0008800">
    <property type="term" value="F:beta-lactamase activity"/>
    <property type="evidence" value="ECO:0007669"/>
    <property type="project" value="InterPro"/>
</dbReference>
<dbReference type="PANTHER" id="PTHR35333:SF3">
    <property type="entry name" value="BETA-LACTAMASE-TYPE TRANSPEPTIDASE FOLD CONTAINING PROTEIN"/>
    <property type="match status" value="1"/>
</dbReference>
<dbReference type="InterPro" id="IPR045155">
    <property type="entry name" value="Beta-lactam_cat"/>
</dbReference>
<gene>
    <name evidence="2" type="ORF">BWGOE11_18520</name>
</gene>
<dbReference type="PANTHER" id="PTHR35333">
    <property type="entry name" value="BETA-LACTAMASE"/>
    <property type="match status" value="1"/>
</dbReference>
<name>A0A1E8BQU8_BACMY</name>
<dbReference type="Pfam" id="PF13354">
    <property type="entry name" value="Beta-lactamase2"/>
    <property type="match status" value="1"/>
</dbReference>
<dbReference type="EMBL" id="LXLX01000024">
    <property type="protein sequence ID" value="OFD96834.1"/>
    <property type="molecule type" value="Genomic_DNA"/>
</dbReference>
<feature type="domain" description="Beta-lactamase class A catalytic" evidence="1">
    <location>
        <begin position="55"/>
        <end position="277"/>
    </location>
</feature>
<dbReference type="InterPro" id="IPR000871">
    <property type="entry name" value="Beta-lactam_class-A"/>
</dbReference>
<dbReference type="Gene3D" id="3.40.710.10">
    <property type="entry name" value="DD-peptidase/beta-lactamase superfamily"/>
    <property type="match status" value="1"/>
</dbReference>
<reference evidence="2 3" key="1">
    <citation type="submission" date="2016-05" db="EMBL/GenBank/DDBJ databases">
        <title>Bacillus thuringiensis and Bacillus weihenstephanensis as novel biocontrol agents of wilt causing Verticillium species.</title>
        <authorList>
            <person name="Hollensteiner J."/>
            <person name="Wemheuer F."/>
            <person name="Harting R."/>
            <person name="Kolarzyk A."/>
            <person name="Diaz-Valerio S."/>
            <person name="Poehlein A."/>
            <person name="Brzuszkiewicz E."/>
            <person name="Nesemann K."/>
            <person name="Braus-Stromeyer S."/>
            <person name="Braus G."/>
            <person name="Daniel R."/>
            <person name="Liesegang H."/>
        </authorList>
    </citation>
    <scope>NUCLEOTIDE SEQUENCE [LARGE SCALE GENOMIC DNA]</scope>
    <source>
        <strain evidence="2 3">GOE11</strain>
    </source>
</reference>
<dbReference type="SUPFAM" id="SSF56601">
    <property type="entry name" value="beta-lactamase/transpeptidase-like"/>
    <property type="match status" value="1"/>
</dbReference>
<dbReference type="GO" id="GO:0030655">
    <property type="term" value="P:beta-lactam antibiotic catabolic process"/>
    <property type="evidence" value="ECO:0007669"/>
    <property type="project" value="InterPro"/>
</dbReference>